<dbReference type="EMBL" id="JAUSUG010000005">
    <property type="protein sequence ID" value="MDQ0254248.1"/>
    <property type="molecule type" value="Genomic_DNA"/>
</dbReference>
<keyword evidence="1" id="KW-1133">Transmembrane helix</keyword>
<keyword evidence="1" id="KW-0812">Transmembrane</keyword>
<accession>A0ABT9ZSP8</accession>
<gene>
    <name evidence="2" type="ORF">J2S74_001623</name>
</gene>
<keyword evidence="1" id="KW-0472">Membrane</keyword>
<comment type="caution">
    <text evidence="2">The sequence shown here is derived from an EMBL/GenBank/DDBJ whole genome shotgun (WGS) entry which is preliminary data.</text>
</comment>
<evidence type="ECO:0000313" key="3">
    <source>
        <dbReference type="Proteomes" id="UP001230005"/>
    </source>
</evidence>
<organism evidence="2 3">
    <name type="scientific">Evansella vedderi</name>
    <dbReference type="NCBI Taxonomy" id="38282"/>
    <lineage>
        <taxon>Bacteria</taxon>
        <taxon>Bacillati</taxon>
        <taxon>Bacillota</taxon>
        <taxon>Bacilli</taxon>
        <taxon>Bacillales</taxon>
        <taxon>Bacillaceae</taxon>
        <taxon>Evansella</taxon>
    </lineage>
</organism>
<feature type="transmembrane region" description="Helical" evidence="1">
    <location>
        <begin position="69"/>
        <end position="89"/>
    </location>
</feature>
<feature type="transmembrane region" description="Helical" evidence="1">
    <location>
        <begin position="101"/>
        <end position="121"/>
    </location>
</feature>
<name>A0ABT9ZSP8_9BACI</name>
<feature type="transmembrane region" description="Helical" evidence="1">
    <location>
        <begin position="12"/>
        <end position="32"/>
    </location>
</feature>
<protein>
    <submittedName>
        <fullName evidence="2">Membrane protein (TIGR04086 family)</fullName>
    </submittedName>
</protein>
<dbReference type="Proteomes" id="UP001230005">
    <property type="component" value="Unassembled WGS sequence"/>
</dbReference>
<reference evidence="2 3" key="1">
    <citation type="submission" date="2023-07" db="EMBL/GenBank/DDBJ databases">
        <title>Genomic Encyclopedia of Type Strains, Phase IV (KMG-IV): sequencing the most valuable type-strain genomes for metagenomic binning, comparative biology and taxonomic classification.</title>
        <authorList>
            <person name="Goeker M."/>
        </authorList>
    </citation>
    <scope>NUCLEOTIDE SEQUENCE [LARGE SCALE GENOMIC DNA]</scope>
    <source>
        <strain evidence="2 3">DSM 9768</strain>
    </source>
</reference>
<evidence type="ECO:0000256" key="1">
    <source>
        <dbReference type="SAM" id="Phobius"/>
    </source>
</evidence>
<dbReference type="NCBIfam" id="TIGR04086">
    <property type="entry name" value="TIGR04086_membr"/>
    <property type="match status" value="1"/>
</dbReference>
<sequence length="126" mass="13585">MMNQRLFSSALYGILTILVLVIVASLISSTILKFTSLQEGSFTWALLGFSFLAVLCGGFIAGGRSGQKGWLAGALTAVLYTFVIFLVQFLGFNEGFDLQQWLVHSGYVLAAMLGGIFGVNVRGESY</sequence>
<proteinExistence type="predicted"/>
<evidence type="ECO:0000313" key="2">
    <source>
        <dbReference type="EMBL" id="MDQ0254248.1"/>
    </source>
</evidence>
<dbReference type="InterPro" id="IPR023804">
    <property type="entry name" value="DUF3792_TM"/>
</dbReference>
<feature type="transmembrane region" description="Helical" evidence="1">
    <location>
        <begin position="44"/>
        <end position="62"/>
    </location>
</feature>
<dbReference type="Pfam" id="PF12670">
    <property type="entry name" value="DUF3792"/>
    <property type="match status" value="1"/>
</dbReference>
<dbReference type="RefSeq" id="WP_307323944.1">
    <property type="nucleotide sequence ID" value="NZ_JAUSUG010000005.1"/>
</dbReference>
<keyword evidence="3" id="KW-1185">Reference proteome</keyword>